<dbReference type="InterPro" id="IPR008279">
    <property type="entry name" value="PEP-util_enz_mobile_dom"/>
</dbReference>
<dbReference type="Gene3D" id="3.30.470.20">
    <property type="entry name" value="ATP-grasp fold, B domain"/>
    <property type="match status" value="1"/>
</dbReference>
<dbReference type="InterPro" id="IPR013815">
    <property type="entry name" value="ATP_grasp_subdomain_1"/>
</dbReference>
<name>A0A2J7Q868_9NEOP</name>
<comment type="similarity">
    <text evidence="1">Belongs to the PEP-utilizing enzyme family.</text>
</comment>
<dbReference type="STRING" id="105785.A0A2J7Q868"/>
<dbReference type="InterPro" id="IPR051549">
    <property type="entry name" value="PEP_Utilizing_Enz"/>
</dbReference>
<dbReference type="InterPro" id="IPR036637">
    <property type="entry name" value="Phosphohistidine_dom_sf"/>
</dbReference>
<organism evidence="4 5">
    <name type="scientific">Cryptotermes secundus</name>
    <dbReference type="NCBI Taxonomy" id="105785"/>
    <lineage>
        <taxon>Eukaryota</taxon>
        <taxon>Metazoa</taxon>
        <taxon>Ecdysozoa</taxon>
        <taxon>Arthropoda</taxon>
        <taxon>Hexapoda</taxon>
        <taxon>Insecta</taxon>
        <taxon>Pterygota</taxon>
        <taxon>Neoptera</taxon>
        <taxon>Polyneoptera</taxon>
        <taxon>Dictyoptera</taxon>
        <taxon>Blattodea</taxon>
        <taxon>Blattoidea</taxon>
        <taxon>Termitoidae</taxon>
        <taxon>Kalotermitidae</taxon>
        <taxon>Cryptotermitinae</taxon>
        <taxon>Cryptotermes</taxon>
    </lineage>
</organism>
<dbReference type="PANTHER" id="PTHR43615">
    <property type="entry name" value="PHOSPHOENOLPYRUVATE SYNTHASE-RELATED"/>
    <property type="match status" value="1"/>
</dbReference>
<feature type="domain" description="Pyruvate phosphate dikinase AMP/ATP-binding" evidence="3">
    <location>
        <begin position="457"/>
        <end position="770"/>
    </location>
</feature>
<proteinExistence type="inferred from homology"/>
<dbReference type="GO" id="GO:0016301">
    <property type="term" value="F:kinase activity"/>
    <property type="evidence" value="ECO:0007669"/>
    <property type="project" value="InterPro"/>
</dbReference>
<gene>
    <name evidence="4" type="ORF">B7P43_G16338</name>
</gene>
<protein>
    <recommendedName>
        <fullName evidence="6">Phosphoenolpyruvate synthase</fullName>
    </recommendedName>
</protein>
<evidence type="ECO:0000313" key="5">
    <source>
        <dbReference type="Proteomes" id="UP000235965"/>
    </source>
</evidence>
<feature type="domain" description="PEP-utilising enzyme mobile" evidence="2">
    <location>
        <begin position="1267"/>
        <end position="1336"/>
    </location>
</feature>
<dbReference type="PANTHER" id="PTHR43615:SF1">
    <property type="entry name" value="PPDK_N DOMAIN-CONTAINING PROTEIN"/>
    <property type="match status" value="1"/>
</dbReference>
<comment type="caution">
    <text evidence="4">The sequence shown here is derived from an EMBL/GenBank/DDBJ whole genome shotgun (WGS) entry which is preliminary data.</text>
</comment>
<dbReference type="EMBL" id="NEVH01016973">
    <property type="protein sequence ID" value="PNF24781.1"/>
    <property type="molecule type" value="Genomic_DNA"/>
</dbReference>
<evidence type="ECO:0000256" key="1">
    <source>
        <dbReference type="ARBA" id="ARBA00007837"/>
    </source>
</evidence>
<evidence type="ECO:0008006" key="6">
    <source>
        <dbReference type="Google" id="ProtNLM"/>
    </source>
</evidence>
<accession>A0A2J7Q868</accession>
<dbReference type="SUPFAM" id="SSF52009">
    <property type="entry name" value="Phosphohistidine domain"/>
    <property type="match status" value="1"/>
</dbReference>
<evidence type="ECO:0000313" key="4">
    <source>
        <dbReference type="EMBL" id="PNF24781.1"/>
    </source>
</evidence>
<dbReference type="InParanoid" id="A0A2J7Q868"/>
<evidence type="ECO:0000259" key="3">
    <source>
        <dbReference type="Pfam" id="PF01326"/>
    </source>
</evidence>
<dbReference type="InterPro" id="IPR002192">
    <property type="entry name" value="PPDK_AMP/ATP-bd"/>
</dbReference>
<reference evidence="4 5" key="1">
    <citation type="submission" date="2017-12" db="EMBL/GenBank/DDBJ databases">
        <title>Hemimetabolous genomes reveal molecular basis of termite eusociality.</title>
        <authorList>
            <person name="Harrison M.C."/>
            <person name="Jongepier E."/>
            <person name="Robertson H.M."/>
            <person name="Arning N."/>
            <person name="Bitard-Feildel T."/>
            <person name="Chao H."/>
            <person name="Childers C.P."/>
            <person name="Dinh H."/>
            <person name="Doddapaneni H."/>
            <person name="Dugan S."/>
            <person name="Gowin J."/>
            <person name="Greiner C."/>
            <person name="Han Y."/>
            <person name="Hu H."/>
            <person name="Hughes D.S.T."/>
            <person name="Huylmans A.-K."/>
            <person name="Kemena C."/>
            <person name="Kremer L.P.M."/>
            <person name="Lee S.L."/>
            <person name="Lopez-Ezquerra A."/>
            <person name="Mallet L."/>
            <person name="Monroy-Kuhn J.M."/>
            <person name="Moser A."/>
            <person name="Murali S.C."/>
            <person name="Muzny D.M."/>
            <person name="Otani S."/>
            <person name="Piulachs M.-D."/>
            <person name="Poelchau M."/>
            <person name="Qu J."/>
            <person name="Schaub F."/>
            <person name="Wada-Katsumata A."/>
            <person name="Worley K.C."/>
            <person name="Xie Q."/>
            <person name="Ylla G."/>
            <person name="Poulsen M."/>
            <person name="Gibbs R.A."/>
            <person name="Schal C."/>
            <person name="Richards S."/>
            <person name="Belles X."/>
            <person name="Korb J."/>
            <person name="Bornberg-Bauer E."/>
        </authorList>
    </citation>
    <scope>NUCLEOTIDE SEQUENCE [LARGE SCALE GENOMIC DNA]</scope>
    <source>
        <tissue evidence="4">Whole body</tissue>
    </source>
</reference>
<sequence length="1354" mass="151191">MEEPSQKILDFLKNVALFTCPLVAYVLLFKSTQRAGRQQGYYSIPGWNFFLKKWWVQWKLRQLQPQPQLQSPLAAFIVSQGDEDREKLQTLVKEHEVDSLTIRGTDHKGNAICLRVTRKRHNITEVWLHVQLEDGSVYQLPEHPDTVLQGDNRTSWSGGGLKFKMCEPMRIWRITFNGLLRRGVKEKRNMEDNENDRIHHVQFRFIWTCCSDVIDIQRDWSTALISDALAREPWRNGNWMKMRKQLGEGYDQWGTLQGTWTLVSDGSTTRELYLRGIRQRRYGTDDAVWQRRAVSYVGVTTDGSMFSIEARCNNKPGITHAIFGHVYQPNGCQASVYSCDLSLPNLGEHSDSIPQHVMLRFSAGRKNYTASLHTLPNNIPTLYGGRPWTYEAGIFLFRCTLNDKQGAGTAVFWYRYSGPSPAVMPLSLPILKEPHLRTENLFPLVVDLKDRECSCSALVGGKGSALALMTSLDKNQLSAVIPPGFCVTVAALEMQMQQNSQLQGAVAALQFECSAGRELGVIQEQCTKTVALFESTAVCEAVSCEVSSHLQNLLDSVCEPHLFAVRSSAVGEDTEDLSSAGQNKTLLGVCGELTNLLEAIQSCWASLYSLQSVQYRRQFGQPVQVGMGIVVQQMVPADSAGVLFTWHPSTGDPRQMLITANFGLGESVVSAQVEPDTVVLERDRTGRVVPKESICGNKGHRVIMSAKGGLMAEPLQNEKGSQLCLTEEEALRVGRLGLQLEQMFGGPRDIEWAISNGQIYLLQSRPITSFDSWSKFELLHEFDDPIITDTEFLTTANTGEVFPGLMTPLTQSVTRRAADLSVRHQFPDRPGYYYSANVITASYHAMFNVFNSLLVSVGSEVTLGEKVVDLALYGHPVTTLELLQLSAERNGVVGSLGKLYVVLDMVKNTLFRKQVLQQAEKLTHEFLLDCQSYNKAEDLYSCISNSFKYLDEVSNCHGKSSKISVFTQVIAVSILTEGREELTAEHYSDMGLLLSSCSDLVSAGIPVALEDLASSIIATDKARDFCTVLPSEAVHWLEENYPSVATKLQRFLDKYGHRCIKEFELMTETWGMNPEILLKTLQTMVQNAVTDKFQKTTTKQVTDKELLLQLKTVKKHGTRVVLGWLLPLCRSAVWQREANKDCYITIIHQLRLAYRHLAQLMVKEGRIPDAQLMFFFTHYELGVLLQTRDPVLITKALHRRRYQHEWKQLAFPEIIRGLPVPVSKEPLKASGGSGTVGVRLQGTPVCSGTVMGRACVVRSLEQIGELTHGDILITHSTDVGWSPYFPLLEGVVTELGGLISHGAVVAREYGLPCIVGCQDATRIFSTGDTVLLVGAMGTVERINKYKDQKATASD</sequence>
<dbReference type="Gene3D" id="3.30.1490.20">
    <property type="entry name" value="ATP-grasp fold, A domain"/>
    <property type="match status" value="1"/>
</dbReference>
<dbReference type="SUPFAM" id="SSF56059">
    <property type="entry name" value="Glutathione synthetase ATP-binding domain-like"/>
    <property type="match status" value="1"/>
</dbReference>
<dbReference type="Pfam" id="PF00391">
    <property type="entry name" value="PEP-utilizers"/>
    <property type="match status" value="1"/>
</dbReference>
<dbReference type="GO" id="GO:0005524">
    <property type="term" value="F:ATP binding"/>
    <property type="evidence" value="ECO:0007669"/>
    <property type="project" value="InterPro"/>
</dbReference>
<keyword evidence="5" id="KW-1185">Reference proteome</keyword>
<dbReference type="Pfam" id="PF01326">
    <property type="entry name" value="PPDK_N"/>
    <property type="match status" value="1"/>
</dbReference>
<evidence type="ECO:0000259" key="2">
    <source>
        <dbReference type="Pfam" id="PF00391"/>
    </source>
</evidence>
<dbReference type="OrthoDB" id="6123450at2759"/>
<dbReference type="Proteomes" id="UP000235965">
    <property type="component" value="Unassembled WGS sequence"/>
</dbReference>
<dbReference type="EMBL" id="NEVH01016973">
    <property type="protein sequence ID" value="PNF24784.1"/>
    <property type="molecule type" value="Genomic_DNA"/>
</dbReference>
<dbReference type="Gene3D" id="3.50.30.10">
    <property type="entry name" value="Phosphohistidine domain"/>
    <property type="match status" value="1"/>
</dbReference>